<feature type="compositionally biased region" description="Polar residues" evidence="1">
    <location>
        <begin position="105"/>
        <end position="114"/>
    </location>
</feature>
<protein>
    <submittedName>
        <fullName evidence="2">Uncharacterized protein</fullName>
    </submittedName>
</protein>
<evidence type="ECO:0000256" key="1">
    <source>
        <dbReference type="SAM" id="MobiDB-lite"/>
    </source>
</evidence>
<dbReference type="PROSITE" id="PS51257">
    <property type="entry name" value="PROKAR_LIPOPROTEIN"/>
    <property type="match status" value="1"/>
</dbReference>
<comment type="caution">
    <text evidence="2">The sequence shown here is derived from an EMBL/GenBank/DDBJ whole genome shotgun (WGS) entry which is preliminary data.</text>
</comment>
<sequence>MRGGSGRMAGAGVLIASCLAALVACGSSKKDPGGGDSSPSRTSDSASASASPSSAPSRTHSASPLPTRSGGKSIAPPPPQPRDTGKKRRNPVVPTVPPTGTVTPSLTAKPSNGT</sequence>
<dbReference type="Proteomes" id="UP000641932">
    <property type="component" value="Unassembled WGS sequence"/>
</dbReference>
<proteinExistence type="predicted"/>
<dbReference type="AlphaFoldDB" id="A0A918DVM3"/>
<evidence type="ECO:0000313" key="2">
    <source>
        <dbReference type="EMBL" id="GGO85368.1"/>
    </source>
</evidence>
<feature type="compositionally biased region" description="Low complexity" evidence="1">
    <location>
        <begin position="37"/>
        <end position="64"/>
    </location>
</feature>
<keyword evidence="3" id="KW-1185">Reference proteome</keyword>
<dbReference type="EMBL" id="BMMS01000007">
    <property type="protein sequence ID" value="GGO85368.1"/>
    <property type="molecule type" value="Genomic_DNA"/>
</dbReference>
<evidence type="ECO:0000313" key="3">
    <source>
        <dbReference type="Proteomes" id="UP000641932"/>
    </source>
</evidence>
<accession>A0A918DVM3</accession>
<organism evidence="2 3">
    <name type="scientific">Wenjunlia tyrosinilytica</name>
    <dbReference type="NCBI Taxonomy" id="1544741"/>
    <lineage>
        <taxon>Bacteria</taxon>
        <taxon>Bacillati</taxon>
        <taxon>Actinomycetota</taxon>
        <taxon>Actinomycetes</taxon>
        <taxon>Kitasatosporales</taxon>
        <taxon>Streptomycetaceae</taxon>
        <taxon>Wenjunlia</taxon>
    </lineage>
</organism>
<gene>
    <name evidence="2" type="ORF">GCM10012280_18980</name>
</gene>
<reference evidence="2" key="2">
    <citation type="submission" date="2020-09" db="EMBL/GenBank/DDBJ databases">
        <authorList>
            <person name="Sun Q."/>
            <person name="Zhou Y."/>
        </authorList>
    </citation>
    <scope>NUCLEOTIDE SEQUENCE</scope>
    <source>
        <strain evidence="2">CGMCC 4.7201</strain>
    </source>
</reference>
<reference evidence="2" key="1">
    <citation type="journal article" date="2014" name="Int. J. Syst. Evol. Microbiol.">
        <title>Complete genome sequence of Corynebacterium casei LMG S-19264T (=DSM 44701T), isolated from a smear-ripened cheese.</title>
        <authorList>
            <consortium name="US DOE Joint Genome Institute (JGI-PGF)"/>
            <person name="Walter F."/>
            <person name="Albersmeier A."/>
            <person name="Kalinowski J."/>
            <person name="Ruckert C."/>
        </authorList>
    </citation>
    <scope>NUCLEOTIDE SEQUENCE</scope>
    <source>
        <strain evidence="2">CGMCC 4.7201</strain>
    </source>
</reference>
<feature type="region of interest" description="Disordered" evidence="1">
    <location>
        <begin position="26"/>
        <end position="114"/>
    </location>
</feature>
<name>A0A918DVM3_9ACTN</name>